<dbReference type="GO" id="GO:0003723">
    <property type="term" value="F:RNA binding"/>
    <property type="evidence" value="ECO:0007669"/>
    <property type="project" value="InterPro"/>
</dbReference>
<feature type="region of interest" description="Disordered" evidence="3">
    <location>
        <begin position="30"/>
        <end position="56"/>
    </location>
</feature>
<evidence type="ECO:0000313" key="6">
    <source>
        <dbReference type="Proteomes" id="UP000617426"/>
    </source>
</evidence>
<dbReference type="Pfam" id="PF00588">
    <property type="entry name" value="SpoU_methylase"/>
    <property type="match status" value="1"/>
</dbReference>
<evidence type="ECO:0000256" key="2">
    <source>
        <dbReference type="ARBA" id="ARBA00022679"/>
    </source>
</evidence>
<dbReference type="InterPro" id="IPR051259">
    <property type="entry name" value="rRNA_Methyltransferase"/>
</dbReference>
<comment type="caution">
    <text evidence="5">The sequence shown here is derived from an EMBL/GenBank/DDBJ whole genome shotgun (WGS) entry which is preliminary data.</text>
</comment>
<protein>
    <submittedName>
        <fullName evidence="5">tRNA(Leu) C34 or U34 (Ribose-2'-O)-methylase TrmL</fullName>
    </submittedName>
</protein>
<evidence type="ECO:0000256" key="3">
    <source>
        <dbReference type="SAM" id="MobiDB-lite"/>
    </source>
</evidence>
<gene>
    <name evidence="5" type="ORF">HD592_002117</name>
</gene>
<feature type="compositionally biased region" description="Low complexity" evidence="3">
    <location>
        <begin position="41"/>
        <end position="53"/>
    </location>
</feature>
<dbReference type="Proteomes" id="UP000617426">
    <property type="component" value="Unassembled WGS sequence"/>
</dbReference>
<dbReference type="GO" id="GO:0006396">
    <property type="term" value="P:RNA processing"/>
    <property type="evidence" value="ECO:0007669"/>
    <property type="project" value="InterPro"/>
</dbReference>
<dbReference type="Gene3D" id="3.40.1280.10">
    <property type="match status" value="1"/>
</dbReference>
<proteinExistence type="predicted"/>
<keyword evidence="6" id="KW-1185">Reference proteome</keyword>
<dbReference type="GO" id="GO:0008173">
    <property type="term" value="F:RNA methyltransferase activity"/>
    <property type="evidence" value="ECO:0007669"/>
    <property type="project" value="InterPro"/>
</dbReference>
<dbReference type="PANTHER" id="PTHR43191">
    <property type="entry name" value="RRNA METHYLTRANSFERASE 3"/>
    <property type="match status" value="1"/>
</dbReference>
<dbReference type="SUPFAM" id="SSF75217">
    <property type="entry name" value="alpha/beta knot"/>
    <property type="match status" value="1"/>
</dbReference>
<feature type="region of interest" description="Disordered" evidence="3">
    <location>
        <begin position="241"/>
        <end position="262"/>
    </location>
</feature>
<sequence length="262" mass="27631">MPLSCQAIARAAIVGGVDAVMDEGGAVRMSAAEGGAPGEPGPRVRGVGPWRGPLPDDPRFDPELLALGDHRNVEDRYRYWTMEAIRGDLAARSLPFEVAVENLGHDFNIGSIVRTANALGARRVHIVGRRRWNRRGAMVTDRYLPVDHVKTASELADSCRVRGLVLVGVDNVEGAVPLESVRLPERACLVFGEESGGLSEEMIAQCGLVVAITQRGSTRSMNVGHAAAIVMWAHSAALAAARPPQGEGGPEGGGAPGIRGVV</sequence>
<keyword evidence="2" id="KW-0808">Transferase</keyword>
<evidence type="ECO:0000259" key="4">
    <source>
        <dbReference type="Pfam" id="PF00588"/>
    </source>
</evidence>
<dbReference type="AlphaFoldDB" id="A0A923E695"/>
<dbReference type="EMBL" id="JACHMK010000001">
    <property type="protein sequence ID" value="MBB6335552.1"/>
    <property type="molecule type" value="Genomic_DNA"/>
</dbReference>
<dbReference type="PANTHER" id="PTHR43191:SF2">
    <property type="entry name" value="RRNA METHYLTRANSFERASE 3, MITOCHONDRIAL"/>
    <property type="match status" value="1"/>
</dbReference>
<dbReference type="InterPro" id="IPR001537">
    <property type="entry name" value="SpoU_MeTrfase"/>
</dbReference>
<dbReference type="InterPro" id="IPR029026">
    <property type="entry name" value="tRNA_m1G_MTases_N"/>
</dbReference>
<dbReference type="GO" id="GO:0032259">
    <property type="term" value="P:methylation"/>
    <property type="evidence" value="ECO:0007669"/>
    <property type="project" value="UniProtKB-KW"/>
</dbReference>
<name>A0A923E695_9ACTO</name>
<accession>A0A923E695</accession>
<reference evidence="5" key="1">
    <citation type="submission" date="2020-08" db="EMBL/GenBank/DDBJ databases">
        <title>Sequencing the genomes of 1000 actinobacteria strains.</title>
        <authorList>
            <person name="Klenk H.-P."/>
        </authorList>
    </citation>
    <scope>NUCLEOTIDE SEQUENCE</scope>
    <source>
        <strain evidence="5">DSM 10695</strain>
    </source>
</reference>
<evidence type="ECO:0000313" key="5">
    <source>
        <dbReference type="EMBL" id="MBB6335552.1"/>
    </source>
</evidence>
<keyword evidence="1" id="KW-0489">Methyltransferase</keyword>
<organism evidence="5 6">
    <name type="scientific">Schaalia hyovaginalis</name>
    <dbReference type="NCBI Taxonomy" id="29316"/>
    <lineage>
        <taxon>Bacteria</taxon>
        <taxon>Bacillati</taxon>
        <taxon>Actinomycetota</taxon>
        <taxon>Actinomycetes</taxon>
        <taxon>Actinomycetales</taxon>
        <taxon>Actinomycetaceae</taxon>
        <taxon>Schaalia</taxon>
    </lineage>
</organism>
<dbReference type="InterPro" id="IPR029028">
    <property type="entry name" value="Alpha/beta_knot_MTases"/>
</dbReference>
<feature type="compositionally biased region" description="Gly residues" evidence="3">
    <location>
        <begin position="246"/>
        <end position="262"/>
    </location>
</feature>
<feature type="domain" description="tRNA/rRNA methyltransferase SpoU type" evidence="4">
    <location>
        <begin position="97"/>
        <end position="232"/>
    </location>
</feature>
<evidence type="ECO:0000256" key="1">
    <source>
        <dbReference type="ARBA" id="ARBA00022603"/>
    </source>
</evidence>